<keyword evidence="2" id="KW-1185">Reference proteome</keyword>
<comment type="caution">
    <text evidence="1">The sequence shown here is derived from an EMBL/GenBank/DDBJ whole genome shotgun (WGS) entry which is preliminary data.</text>
</comment>
<proteinExistence type="predicted"/>
<evidence type="ECO:0000313" key="1">
    <source>
        <dbReference type="EMBL" id="OWZ03109.1"/>
    </source>
</evidence>
<evidence type="ECO:0000313" key="2">
    <source>
        <dbReference type="Proteomes" id="UP000198211"/>
    </source>
</evidence>
<accession>A0A225VDT0</accession>
<reference evidence="2" key="1">
    <citation type="submission" date="2017-03" db="EMBL/GenBank/DDBJ databases">
        <title>Phytopthora megakarya and P. palmivora, two closely related causual agents of cacao black pod achieved similar genome size and gene model numbers by different mechanisms.</title>
        <authorList>
            <person name="Ali S."/>
            <person name="Shao J."/>
            <person name="Larry D.J."/>
            <person name="Kronmiller B."/>
            <person name="Shen D."/>
            <person name="Strem M.D."/>
            <person name="Melnick R.L."/>
            <person name="Guiltinan M.J."/>
            <person name="Tyler B.M."/>
            <person name="Meinhardt L.W."/>
            <person name="Bailey B.A."/>
        </authorList>
    </citation>
    <scope>NUCLEOTIDE SEQUENCE [LARGE SCALE GENOMIC DNA]</scope>
    <source>
        <strain evidence="2">zdho120</strain>
    </source>
</reference>
<dbReference type="EMBL" id="NBNE01005722">
    <property type="protein sequence ID" value="OWZ03109.1"/>
    <property type="molecule type" value="Genomic_DNA"/>
</dbReference>
<dbReference type="OrthoDB" id="91389at2759"/>
<protein>
    <submittedName>
        <fullName evidence="1">Uncharacterized protein</fullName>
    </submittedName>
</protein>
<dbReference type="AlphaFoldDB" id="A0A225VDT0"/>
<dbReference type="Proteomes" id="UP000198211">
    <property type="component" value="Unassembled WGS sequence"/>
</dbReference>
<gene>
    <name evidence="1" type="ORF">PHMEG_00025219</name>
</gene>
<name>A0A225VDT0_9STRA</name>
<organism evidence="1 2">
    <name type="scientific">Phytophthora megakarya</name>
    <dbReference type="NCBI Taxonomy" id="4795"/>
    <lineage>
        <taxon>Eukaryota</taxon>
        <taxon>Sar</taxon>
        <taxon>Stramenopiles</taxon>
        <taxon>Oomycota</taxon>
        <taxon>Peronosporomycetes</taxon>
        <taxon>Peronosporales</taxon>
        <taxon>Peronosporaceae</taxon>
        <taxon>Phytophthora</taxon>
    </lineage>
</organism>
<sequence length="184" mass="20836">MLPALSDKVGSNRQLLVSNKIAPSTLPTGRRQNALLELKRVNAIRVSPADKGKKHWSVIEVFMGSSTIPEELRNDMWARDPTIRVERKMLNFVTLRHDVYYIVREAHLFEHCKFCSGVMDLVVFGANPDGFLVRLIGGKRLARTQAMFVVGLLTLLVQHLDITTRSCCAAQRIIPRLVHKFLFA</sequence>